<feature type="coiled-coil region" evidence="1">
    <location>
        <begin position="37"/>
        <end position="95"/>
    </location>
</feature>
<keyword evidence="1" id="KW-0175">Coiled coil</keyword>
<dbReference type="EMBL" id="KI392384">
    <property type="protein sequence ID" value="ERN17204.1"/>
    <property type="molecule type" value="Genomic_DNA"/>
</dbReference>
<sequence>MTPERHQASSDIAAPLIFFFILALHLLTQFLGHIKKRGSQNIELIKLRQEIKQLLKEASSLLVPSTFAKAAKLRRVAAEKEKELLRIQKSQEKDKLWAFDFYLGSLQIVKTCAYFGLIWWFWGVPVAVISRQLLDPFGRLLSWKAGDSTSNQIKVGIIPWLILTSRVSTFLCQKVSSAGHQKS</sequence>
<accession>U5D438</accession>
<evidence type="ECO:0000313" key="4">
    <source>
        <dbReference type="Proteomes" id="UP000017836"/>
    </source>
</evidence>
<dbReference type="eggNOG" id="ENOG502RZ1V">
    <property type="taxonomic scope" value="Eukaryota"/>
</dbReference>
<proteinExistence type="predicted"/>
<dbReference type="AlphaFoldDB" id="U5D438"/>
<dbReference type="GO" id="GO:0005783">
    <property type="term" value="C:endoplasmic reticulum"/>
    <property type="evidence" value="ECO:0000318"/>
    <property type="project" value="GO_Central"/>
</dbReference>
<evidence type="ECO:0008006" key="5">
    <source>
        <dbReference type="Google" id="ProtNLM"/>
    </source>
</evidence>
<dbReference type="PANTHER" id="PTHR42650">
    <property type="entry name" value="TAIL-ANCHORED PROTEIN INSERTION RECEPTOR WRB"/>
    <property type="match status" value="1"/>
</dbReference>
<dbReference type="HOGENOM" id="CLU_126784_0_0_1"/>
<dbReference type="OrthoDB" id="512018at2759"/>
<dbReference type="Proteomes" id="UP000017836">
    <property type="component" value="Unassembled WGS sequence"/>
</dbReference>
<dbReference type="PANTHER" id="PTHR42650:SF1">
    <property type="entry name" value="GUIDED ENTRY OF TAIL-ANCHORED PROTEINS FACTOR 1"/>
    <property type="match status" value="1"/>
</dbReference>
<dbReference type="Gramene" id="ERN17204">
    <property type="protein sequence ID" value="ERN17204"/>
    <property type="gene ID" value="AMTR_s00044p00161930"/>
</dbReference>
<dbReference type="OMA" id="FVCRLFK"/>
<evidence type="ECO:0000256" key="1">
    <source>
        <dbReference type="SAM" id="Coils"/>
    </source>
</evidence>
<name>U5D438_AMBTC</name>
<dbReference type="GO" id="GO:0005634">
    <property type="term" value="C:nucleus"/>
    <property type="evidence" value="ECO:0000318"/>
    <property type="project" value="GO_Central"/>
</dbReference>
<keyword evidence="2" id="KW-1133">Transmembrane helix</keyword>
<keyword evidence="2" id="KW-0472">Membrane</keyword>
<protein>
    <recommendedName>
        <fullName evidence="5">Tail-anchored protein insertion receptor WRB</fullName>
    </recommendedName>
</protein>
<feature type="transmembrane region" description="Helical" evidence="2">
    <location>
        <begin position="96"/>
        <end position="122"/>
    </location>
</feature>
<feature type="transmembrane region" description="Helical" evidence="2">
    <location>
        <begin position="12"/>
        <end position="32"/>
    </location>
</feature>
<evidence type="ECO:0000256" key="2">
    <source>
        <dbReference type="SAM" id="Phobius"/>
    </source>
</evidence>
<keyword evidence="2" id="KW-0812">Transmembrane</keyword>
<keyword evidence="4" id="KW-1185">Reference proteome</keyword>
<organism evidence="3 4">
    <name type="scientific">Amborella trichopoda</name>
    <dbReference type="NCBI Taxonomy" id="13333"/>
    <lineage>
        <taxon>Eukaryota</taxon>
        <taxon>Viridiplantae</taxon>
        <taxon>Streptophyta</taxon>
        <taxon>Embryophyta</taxon>
        <taxon>Tracheophyta</taxon>
        <taxon>Spermatophyta</taxon>
        <taxon>Magnoliopsida</taxon>
        <taxon>Amborellales</taxon>
        <taxon>Amborellaceae</taxon>
        <taxon>Amborella</taxon>
    </lineage>
</organism>
<dbReference type="KEGG" id="atr:18445538"/>
<gene>
    <name evidence="3" type="ORF">AMTR_s00044p00161930</name>
</gene>
<reference evidence="4" key="1">
    <citation type="journal article" date="2013" name="Science">
        <title>The Amborella genome and the evolution of flowering plants.</title>
        <authorList>
            <consortium name="Amborella Genome Project"/>
        </authorList>
    </citation>
    <scope>NUCLEOTIDE SEQUENCE [LARGE SCALE GENOMIC DNA]</scope>
</reference>
<evidence type="ECO:0000313" key="3">
    <source>
        <dbReference type="EMBL" id="ERN17204.1"/>
    </source>
</evidence>